<keyword evidence="2" id="KW-1185">Reference proteome</keyword>
<dbReference type="AlphaFoldDB" id="A0A0B0NZ95"/>
<name>A0A0B0NZ95_GOSAR</name>
<evidence type="ECO:0000313" key="2">
    <source>
        <dbReference type="Proteomes" id="UP000032142"/>
    </source>
</evidence>
<gene>
    <name evidence="1" type="ORF">F383_22185</name>
</gene>
<dbReference type="Proteomes" id="UP000032142">
    <property type="component" value="Unassembled WGS sequence"/>
</dbReference>
<organism evidence="1 2">
    <name type="scientific">Gossypium arboreum</name>
    <name type="common">Tree cotton</name>
    <name type="synonym">Gossypium nanking</name>
    <dbReference type="NCBI Taxonomy" id="29729"/>
    <lineage>
        <taxon>Eukaryota</taxon>
        <taxon>Viridiplantae</taxon>
        <taxon>Streptophyta</taxon>
        <taxon>Embryophyta</taxon>
        <taxon>Tracheophyta</taxon>
        <taxon>Spermatophyta</taxon>
        <taxon>Magnoliopsida</taxon>
        <taxon>eudicotyledons</taxon>
        <taxon>Gunneridae</taxon>
        <taxon>Pentapetalae</taxon>
        <taxon>rosids</taxon>
        <taxon>malvids</taxon>
        <taxon>Malvales</taxon>
        <taxon>Malvaceae</taxon>
        <taxon>Malvoideae</taxon>
        <taxon>Gossypium</taxon>
    </lineage>
</organism>
<accession>A0A0B0NZ95</accession>
<evidence type="ECO:0000313" key="1">
    <source>
        <dbReference type="EMBL" id="KHG17199.1"/>
    </source>
</evidence>
<dbReference type="EMBL" id="KN407735">
    <property type="protein sequence ID" value="KHG17199.1"/>
    <property type="molecule type" value="Genomic_DNA"/>
</dbReference>
<protein>
    <submittedName>
        <fullName evidence="1">Uncharacterized protein</fullName>
    </submittedName>
</protein>
<proteinExistence type="predicted"/>
<reference evidence="2" key="1">
    <citation type="submission" date="2014-09" db="EMBL/GenBank/DDBJ databases">
        <authorList>
            <person name="Mudge J."/>
            <person name="Ramaraj T."/>
            <person name="Lindquist I.E."/>
            <person name="Bharti A.K."/>
            <person name="Sundararajan A."/>
            <person name="Cameron C.T."/>
            <person name="Woodward J.E."/>
            <person name="May G.D."/>
            <person name="Brubaker C."/>
            <person name="Broadhvest J."/>
            <person name="Wilkins T.A."/>
        </authorList>
    </citation>
    <scope>NUCLEOTIDE SEQUENCE</scope>
    <source>
        <strain evidence="2">cv. AKA8401</strain>
    </source>
</reference>
<sequence length="52" mass="6252">MLLCLHICHASFPYIFHRDRVFHIQKFCTIQLSNAIIRQVRNDIDTHKQVQC</sequence>